<evidence type="ECO:0000256" key="2">
    <source>
        <dbReference type="SAM" id="SignalP"/>
    </source>
</evidence>
<comment type="caution">
    <text evidence="3">The sequence shown here is derived from an EMBL/GenBank/DDBJ whole genome shotgun (WGS) entry which is preliminary data.</text>
</comment>
<evidence type="ECO:0000256" key="1">
    <source>
        <dbReference type="SAM" id="MobiDB-lite"/>
    </source>
</evidence>
<protein>
    <submittedName>
        <fullName evidence="3">Uncharacterized protein</fullName>
    </submittedName>
</protein>
<dbReference type="Proteomes" id="UP000266723">
    <property type="component" value="Unassembled WGS sequence"/>
</dbReference>
<feature type="region of interest" description="Disordered" evidence="1">
    <location>
        <begin position="35"/>
        <end position="70"/>
    </location>
</feature>
<gene>
    <name evidence="3" type="ORF">DY000_02008842</name>
</gene>
<name>A0ABQ7BSQ0_BRACR</name>
<keyword evidence="4" id="KW-1185">Reference proteome</keyword>
<accession>A0ABQ7BSQ0</accession>
<reference evidence="3 4" key="1">
    <citation type="journal article" date="2020" name="BMC Genomics">
        <title>Intraspecific diversification of the crop wild relative Brassica cretica Lam. using demographic model selection.</title>
        <authorList>
            <person name="Kioukis A."/>
            <person name="Michalopoulou V.A."/>
            <person name="Briers L."/>
            <person name="Pirintsos S."/>
            <person name="Studholme D.J."/>
            <person name="Pavlidis P."/>
            <person name="Sarris P.F."/>
        </authorList>
    </citation>
    <scope>NUCLEOTIDE SEQUENCE [LARGE SCALE GENOMIC DNA]</scope>
    <source>
        <strain evidence="4">cv. PFS-1207/04</strain>
    </source>
</reference>
<sequence length="157" mass="17079">MFFSFILISPIPLQAYCFSHLSYLSPRLSHLSHLSPTASPPRLTTTRVALPPPPGSPAHHHHGRPPTTTTVDLSLSPSLYLFASSLCFCSMNLMLFCFGKDSWGGKVHGGWRKQGPWRLEDGSLVAAGGGKAHGCWKRGKAMEEAAAVFFFLGLDLV</sequence>
<proteinExistence type="predicted"/>
<evidence type="ECO:0000313" key="3">
    <source>
        <dbReference type="EMBL" id="KAF3542471.1"/>
    </source>
</evidence>
<feature type="signal peptide" evidence="2">
    <location>
        <begin position="1"/>
        <end position="15"/>
    </location>
</feature>
<feature type="chain" id="PRO_5047168659" evidence="2">
    <location>
        <begin position="16"/>
        <end position="157"/>
    </location>
</feature>
<keyword evidence="2" id="KW-0732">Signal</keyword>
<dbReference type="EMBL" id="QGKV02000832">
    <property type="protein sequence ID" value="KAF3542471.1"/>
    <property type="molecule type" value="Genomic_DNA"/>
</dbReference>
<evidence type="ECO:0000313" key="4">
    <source>
        <dbReference type="Proteomes" id="UP000266723"/>
    </source>
</evidence>
<organism evidence="3 4">
    <name type="scientific">Brassica cretica</name>
    <name type="common">Mustard</name>
    <dbReference type="NCBI Taxonomy" id="69181"/>
    <lineage>
        <taxon>Eukaryota</taxon>
        <taxon>Viridiplantae</taxon>
        <taxon>Streptophyta</taxon>
        <taxon>Embryophyta</taxon>
        <taxon>Tracheophyta</taxon>
        <taxon>Spermatophyta</taxon>
        <taxon>Magnoliopsida</taxon>
        <taxon>eudicotyledons</taxon>
        <taxon>Gunneridae</taxon>
        <taxon>Pentapetalae</taxon>
        <taxon>rosids</taxon>
        <taxon>malvids</taxon>
        <taxon>Brassicales</taxon>
        <taxon>Brassicaceae</taxon>
        <taxon>Brassiceae</taxon>
        <taxon>Brassica</taxon>
    </lineage>
</organism>